<keyword evidence="6" id="KW-0238">DNA-binding</keyword>
<accession>A0AA37QCN1</accession>
<organism evidence="6 7">
    <name type="scientific">Coprococcus comes</name>
    <dbReference type="NCBI Taxonomy" id="410072"/>
    <lineage>
        <taxon>Bacteria</taxon>
        <taxon>Bacillati</taxon>
        <taxon>Bacillota</taxon>
        <taxon>Clostridia</taxon>
        <taxon>Lachnospirales</taxon>
        <taxon>Lachnospiraceae</taxon>
        <taxon>Coprococcus</taxon>
    </lineage>
</organism>
<gene>
    <name evidence="6" type="ORF">comes_17640</name>
</gene>
<dbReference type="GO" id="GO:0000156">
    <property type="term" value="F:phosphorelay response regulator activity"/>
    <property type="evidence" value="ECO:0007669"/>
    <property type="project" value="InterPro"/>
</dbReference>
<dbReference type="RefSeq" id="WP_055248444.1">
    <property type="nucleotide sequence ID" value="NZ_BSCI01000009.1"/>
</dbReference>
<keyword evidence="3" id="KW-0597">Phosphoprotein</keyword>
<dbReference type="Gene3D" id="2.40.50.1020">
    <property type="entry name" value="LytTr DNA-binding domain"/>
    <property type="match status" value="1"/>
</dbReference>
<comment type="caution">
    <text evidence="6">The sequence shown here is derived from an EMBL/GenBank/DDBJ whole genome shotgun (WGS) entry which is preliminary data.</text>
</comment>
<dbReference type="SMART" id="SM00850">
    <property type="entry name" value="LytTR"/>
    <property type="match status" value="1"/>
</dbReference>
<evidence type="ECO:0000256" key="2">
    <source>
        <dbReference type="ARBA" id="ARBA00024867"/>
    </source>
</evidence>
<dbReference type="EMBL" id="BSCI01000009">
    <property type="protein sequence ID" value="GLG87219.1"/>
    <property type="molecule type" value="Genomic_DNA"/>
</dbReference>
<dbReference type="Pfam" id="PF00072">
    <property type="entry name" value="Response_reg"/>
    <property type="match status" value="1"/>
</dbReference>
<feature type="modified residue" description="4-aspartylphosphate" evidence="3">
    <location>
        <position position="59"/>
    </location>
</feature>
<evidence type="ECO:0000259" key="4">
    <source>
        <dbReference type="PROSITE" id="PS50110"/>
    </source>
</evidence>
<reference evidence="6" key="1">
    <citation type="submission" date="2022-09" db="EMBL/GenBank/DDBJ databases">
        <title>Draft genome sequence of Coprococcus comes strain 31264.</title>
        <authorList>
            <person name="Atsushi H."/>
            <person name="Moriya O."/>
            <person name="Mitsuo S."/>
        </authorList>
    </citation>
    <scope>NUCLEOTIDE SEQUENCE</scope>
    <source>
        <strain evidence="6">JCM 31264</strain>
    </source>
</reference>
<comment type="function">
    <text evidence="2">May play the central regulatory role in sporulation. It may be an element of the effector pathway responsible for the activation of sporulation genes in response to nutritional stress. Spo0A may act in concert with spo0H (a sigma factor) to control the expression of some genes that are critical to the sporulation process.</text>
</comment>
<dbReference type="PANTHER" id="PTHR37299:SF1">
    <property type="entry name" value="STAGE 0 SPORULATION PROTEIN A HOMOLOG"/>
    <property type="match status" value="1"/>
</dbReference>
<dbReference type="Proteomes" id="UP001145109">
    <property type="component" value="Unassembled WGS sequence"/>
</dbReference>
<evidence type="ECO:0000259" key="5">
    <source>
        <dbReference type="PROSITE" id="PS50930"/>
    </source>
</evidence>
<dbReference type="Gene3D" id="3.40.50.2300">
    <property type="match status" value="1"/>
</dbReference>
<reference evidence="6" key="2">
    <citation type="submission" date="2022-11" db="EMBL/GenBank/DDBJ databases">
        <title>Draft genome sequence of Coprococcus comes strain 31264.</title>
        <authorList>
            <person name="Hisatomi A."/>
            <person name="Ohkuma M."/>
            <person name="Sakamoto M."/>
        </authorList>
    </citation>
    <scope>NUCLEOTIDE SEQUENCE</scope>
    <source>
        <strain evidence="6">JCM 31264</strain>
    </source>
</reference>
<dbReference type="InterPro" id="IPR011006">
    <property type="entry name" value="CheY-like_superfamily"/>
</dbReference>
<dbReference type="InterPro" id="IPR007492">
    <property type="entry name" value="LytTR_DNA-bd_dom"/>
</dbReference>
<dbReference type="GO" id="GO:0003677">
    <property type="term" value="F:DNA binding"/>
    <property type="evidence" value="ECO:0007669"/>
    <property type="project" value="UniProtKB-KW"/>
</dbReference>
<feature type="domain" description="HTH LytTR-type" evidence="5">
    <location>
        <begin position="132"/>
        <end position="233"/>
    </location>
</feature>
<dbReference type="PROSITE" id="PS50110">
    <property type="entry name" value="RESPONSE_REGULATORY"/>
    <property type="match status" value="1"/>
</dbReference>
<dbReference type="SMART" id="SM00448">
    <property type="entry name" value="REC"/>
    <property type="match status" value="1"/>
</dbReference>
<dbReference type="PROSITE" id="PS50930">
    <property type="entry name" value="HTH_LYTTR"/>
    <property type="match status" value="1"/>
</dbReference>
<dbReference type="InterPro" id="IPR001789">
    <property type="entry name" value="Sig_transdc_resp-reg_receiver"/>
</dbReference>
<evidence type="ECO:0000256" key="3">
    <source>
        <dbReference type="PROSITE-ProRule" id="PRU00169"/>
    </source>
</evidence>
<proteinExistence type="predicted"/>
<evidence type="ECO:0000256" key="1">
    <source>
        <dbReference type="ARBA" id="ARBA00018672"/>
    </source>
</evidence>
<feature type="domain" description="Response regulatory" evidence="4">
    <location>
        <begin position="3"/>
        <end position="122"/>
    </location>
</feature>
<dbReference type="PANTHER" id="PTHR37299">
    <property type="entry name" value="TRANSCRIPTIONAL REGULATOR-RELATED"/>
    <property type="match status" value="1"/>
</dbReference>
<evidence type="ECO:0000313" key="7">
    <source>
        <dbReference type="Proteomes" id="UP001145109"/>
    </source>
</evidence>
<dbReference type="Pfam" id="PF04397">
    <property type="entry name" value="LytTR"/>
    <property type="match status" value="1"/>
</dbReference>
<dbReference type="SUPFAM" id="SSF52172">
    <property type="entry name" value="CheY-like"/>
    <property type="match status" value="1"/>
</dbReference>
<evidence type="ECO:0000313" key="6">
    <source>
        <dbReference type="EMBL" id="GLG87219.1"/>
    </source>
</evidence>
<name>A0AA37QCN1_9FIRM</name>
<dbReference type="InterPro" id="IPR046947">
    <property type="entry name" value="LytR-like"/>
</dbReference>
<dbReference type="AlphaFoldDB" id="A0AA37QCN1"/>
<sequence length="238" mass="28173">MLRIAICDDNIPITTEIETLLNSICNKYHVLLKIDIFFDGKTLCQHIQSHNYYDLIYLDIEMKEMNGIEAARLVRSLKLPTLLIYISSYDTYFEQLFEVEPFRFLSKPIALVQFENYFSAALNRIMDNTQFFTFSFRQEHYKIPLSEIVYFESRRRDVIIHTTKKDYRFIGKLDSTERSTSNHTFSFIRVHQSFLVNFYYIRSLSPSSLILATGTSLPISSKYRNQVSDHYLKLCEEL</sequence>
<protein>
    <recommendedName>
        <fullName evidence="1">Stage 0 sporulation protein A homolog</fullName>
    </recommendedName>
</protein>